<evidence type="ECO:0000313" key="2">
    <source>
        <dbReference type="EMBL" id="PKU43504.1"/>
    </source>
</evidence>
<evidence type="ECO:0000256" key="1">
    <source>
        <dbReference type="SAM" id="MobiDB-lite"/>
    </source>
</evidence>
<gene>
    <name evidence="2" type="ORF">llap_6193</name>
</gene>
<name>A0A2I0UBU5_LIMLA</name>
<accession>A0A2I0UBU5</accession>
<reference evidence="3" key="2">
    <citation type="submission" date="2017-12" db="EMBL/GenBank/DDBJ databases">
        <title>Genome sequence of the Bar-tailed Godwit (Limosa lapponica baueri).</title>
        <authorList>
            <person name="Lima N.C.B."/>
            <person name="Parody-Merino A.M."/>
            <person name="Battley P.F."/>
            <person name="Fidler A.E."/>
            <person name="Prosdocimi F."/>
        </authorList>
    </citation>
    <scope>NUCLEOTIDE SEQUENCE [LARGE SCALE GENOMIC DNA]</scope>
</reference>
<reference evidence="3" key="1">
    <citation type="submission" date="2017-11" db="EMBL/GenBank/DDBJ databases">
        <authorList>
            <person name="Lima N.C."/>
            <person name="Parody-Merino A.M."/>
            <person name="Battley P.F."/>
            <person name="Fidler A.E."/>
            <person name="Prosdocimi F."/>
        </authorList>
    </citation>
    <scope>NUCLEOTIDE SEQUENCE [LARGE SCALE GENOMIC DNA]</scope>
</reference>
<dbReference type="Proteomes" id="UP000233556">
    <property type="component" value="Unassembled WGS sequence"/>
</dbReference>
<dbReference type="EMBL" id="KZ505897">
    <property type="protein sequence ID" value="PKU43504.1"/>
    <property type="molecule type" value="Genomic_DNA"/>
</dbReference>
<dbReference type="AlphaFoldDB" id="A0A2I0UBU5"/>
<feature type="compositionally biased region" description="Basic residues" evidence="1">
    <location>
        <begin position="35"/>
        <end position="48"/>
    </location>
</feature>
<evidence type="ECO:0000313" key="3">
    <source>
        <dbReference type="Proteomes" id="UP000233556"/>
    </source>
</evidence>
<proteinExistence type="predicted"/>
<sequence>MFWRCPEKVKEILTRKLSEALAMCSDGVRMDTKPQGKKKSKKKAKKKKGTDDSECFENIFRTFMSGLQSNLHWKLHVKFIMRRTMFNRKGINFANQYMEFIVLAAKGVLDKLVSSDLDPLKDLSWRTRHVNISNNNLKPPFY</sequence>
<protein>
    <submittedName>
        <fullName evidence="2">Uncharacterized protein</fullName>
    </submittedName>
</protein>
<organism evidence="2 3">
    <name type="scientific">Limosa lapponica baueri</name>
    <dbReference type="NCBI Taxonomy" id="1758121"/>
    <lineage>
        <taxon>Eukaryota</taxon>
        <taxon>Metazoa</taxon>
        <taxon>Chordata</taxon>
        <taxon>Craniata</taxon>
        <taxon>Vertebrata</taxon>
        <taxon>Euteleostomi</taxon>
        <taxon>Archelosauria</taxon>
        <taxon>Archosauria</taxon>
        <taxon>Dinosauria</taxon>
        <taxon>Saurischia</taxon>
        <taxon>Theropoda</taxon>
        <taxon>Coelurosauria</taxon>
        <taxon>Aves</taxon>
        <taxon>Neognathae</taxon>
        <taxon>Neoaves</taxon>
        <taxon>Charadriiformes</taxon>
        <taxon>Scolopacidae</taxon>
        <taxon>Limosa</taxon>
    </lineage>
</organism>
<feature type="region of interest" description="Disordered" evidence="1">
    <location>
        <begin position="30"/>
        <end position="51"/>
    </location>
</feature>
<keyword evidence="3" id="KW-1185">Reference proteome</keyword>